<accession>A0A5B7DRU4</accession>
<evidence type="ECO:0000313" key="3">
    <source>
        <dbReference type="Proteomes" id="UP000324222"/>
    </source>
</evidence>
<dbReference type="AlphaFoldDB" id="A0A5B7DRU4"/>
<name>A0A5B7DRU4_PORTR</name>
<proteinExistence type="predicted"/>
<organism evidence="2 3">
    <name type="scientific">Portunus trituberculatus</name>
    <name type="common">Swimming crab</name>
    <name type="synonym">Neptunus trituberculatus</name>
    <dbReference type="NCBI Taxonomy" id="210409"/>
    <lineage>
        <taxon>Eukaryota</taxon>
        <taxon>Metazoa</taxon>
        <taxon>Ecdysozoa</taxon>
        <taxon>Arthropoda</taxon>
        <taxon>Crustacea</taxon>
        <taxon>Multicrustacea</taxon>
        <taxon>Malacostraca</taxon>
        <taxon>Eumalacostraca</taxon>
        <taxon>Eucarida</taxon>
        <taxon>Decapoda</taxon>
        <taxon>Pleocyemata</taxon>
        <taxon>Brachyura</taxon>
        <taxon>Eubrachyura</taxon>
        <taxon>Portunoidea</taxon>
        <taxon>Portunidae</taxon>
        <taxon>Portuninae</taxon>
        <taxon>Portunus</taxon>
    </lineage>
</organism>
<gene>
    <name evidence="2" type="ORF">E2C01_017247</name>
</gene>
<sequence length="77" mass="8814">MTHSLEVKDAGENVEEISHRALDPQGPVGLRHHLRPWHPLTRDARRGESYEQQAVSSSRRKAMVATQRPEGVEIQHR</sequence>
<dbReference type="EMBL" id="VSRR010001296">
    <property type="protein sequence ID" value="MPC24170.1"/>
    <property type="molecule type" value="Genomic_DNA"/>
</dbReference>
<comment type="caution">
    <text evidence="2">The sequence shown here is derived from an EMBL/GenBank/DDBJ whole genome shotgun (WGS) entry which is preliminary data.</text>
</comment>
<feature type="region of interest" description="Disordered" evidence="1">
    <location>
        <begin position="43"/>
        <end position="77"/>
    </location>
</feature>
<evidence type="ECO:0000256" key="1">
    <source>
        <dbReference type="SAM" id="MobiDB-lite"/>
    </source>
</evidence>
<dbReference type="Proteomes" id="UP000324222">
    <property type="component" value="Unassembled WGS sequence"/>
</dbReference>
<evidence type="ECO:0000313" key="2">
    <source>
        <dbReference type="EMBL" id="MPC24170.1"/>
    </source>
</evidence>
<protein>
    <submittedName>
        <fullName evidence="2">Uncharacterized protein</fullName>
    </submittedName>
</protein>
<reference evidence="2 3" key="1">
    <citation type="submission" date="2019-05" db="EMBL/GenBank/DDBJ databases">
        <title>Another draft genome of Portunus trituberculatus and its Hox gene families provides insights of decapod evolution.</title>
        <authorList>
            <person name="Jeong J.-H."/>
            <person name="Song I."/>
            <person name="Kim S."/>
            <person name="Choi T."/>
            <person name="Kim D."/>
            <person name="Ryu S."/>
            <person name="Kim W."/>
        </authorList>
    </citation>
    <scope>NUCLEOTIDE SEQUENCE [LARGE SCALE GENOMIC DNA]</scope>
    <source>
        <tissue evidence="2">Muscle</tissue>
    </source>
</reference>
<keyword evidence="3" id="KW-1185">Reference proteome</keyword>